<proteinExistence type="predicted"/>
<evidence type="ECO:0000313" key="1">
    <source>
        <dbReference type="EMBL" id="KAI8527415.1"/>
    </source>
</evidence>
<protein>
    <submittedName>
        <fullName evidence="1">Uncharacterized protein</fullName>
    </submittedName>
</protein>
<organism evidence="1 2">
    <name type="scientific">Rhododendron molle</name>
    <name type="common">Chinese azalea</name>
    <name type="synonym">Azalea mollis</name>
    <dbReference type="NCBI Taxonomy" id="49168"/>
    <lineage>
        <taxon>Eukaryota</taxon>
        <taxon>Viridiplantae</taxon>
        <taxon>Streptophyta</taxon>
        <taxon>Embryophyta</taxon>
        <taxon>Tracheophyta</taxon>
        <taxon>Spermatophyta</taxon>
        <taxon>Magnoliopsida</taxon>
        <taxon>eudicotyledons</taxon>
        <taxon>Gunneridae</taxon>
        <taxon>Pentapetalae</taxon>
        <taxon>asterids</taxon>
        <taxon>Ericales</taxon>
        <taxon>Ericaceae</taxon>
        <taxon>Ericoideae</taxon>
        <taxon>Rhodoreae</taxon>
        <taxon>Rhododendron</taxon>
    </lineage>
</organism>
<gene>
    <name evidence="1" type="ORF">RHMOL_Rhmol12G0073300</name>
</gene>
<evidence type="ECO:0000313" key="2">
    <source>
        <dbReference type="Proteomes" id="UP001062846"/>
    </source>
</evidence>
<comment type="caution">
    <text evidence="1">The sequence shown here is derived from an EMBL/GenBank/DDBJ whole genome shotgun (WGS) entry which is preliminary data.</text>
</comment>
<dbReference type="Proteomes" id="UP001062846">
    <property type="component" value="Chromosome 12"/>
</dbReference>
<name>A0ACC0LFP8_RHOML</name>
<keyword evidence="2" id="KW-1185">Reference proteome</keyword>
<reference evidence="1" key="1">
    <citation type="submission" date="2022-02" db="EMBL/GenBank/DDBJ databases">
        <title>Plant Genome Project.</title>
        <authorList>
            <person name="Zhang R.-G."/>
        </authorList>
    </citation>
    <scope>NUCLEOTIDE SEQUENCE</scope>
    <source>
        <strain evidence="1">AT1</strain>
    </source>
</reference>
<dbReference type="EMBL" id="CM046399">
    <property type="protein sequence ID" value="KAI8527415.1"/>
    <property type="molecule type" value="Genomic_DNA"/>
</dbReference>
<sequence>MHLILQIFHYVQKLSQADWKDEMHKNGAALLDGLPVLENLCMGSPYVLLEFCLKHPREVEMRLVSGTTSDLHFMKLLLATSPILEIMVVKQHPATISDEGLRILKELLQFQHLSPKAKITYTMV</sequence>
<accession>A0ACC0LFP8</accession>